<dbReference type="InterPro" id="IPR009486">
    <property type="entry name" value="Pur_nuclsid_perm"/>
</dbReference>
<name>A0A507B337_9PEZI</name>
<dbReference type="GeneID" id="41975135"/>
<dbReference type="PANTHER" id="PTHR38643">
    <property type="entry name" value="PURINE NUCLEOSIDE PERMEASE C285.05-RELATED"/>
    <property type="match status" value="1"/>
</dbReference>
<dbReference type="STRING" id="1093900.A0A507B337"/>
<dbReference type="RefSeq" id="XP_030993420.1">
    <property type="nucleotide sequence ID" value="XM_031142460.1"/>
</dbReference>
<dbReference type="Proteomes" id="UP000319257">
    <property type="component" value="Unassembled WGS sequence"/>
</dbReference>
<comment type="similarity">
    <text evidence="1">Belongs to the NUP family.</text>
</comment>
<dbReference type="GO" id="GO:0009116">
    <property type="term" value="P:nucleoside metabolic process"/>
    <property type="evidence" value="ECO:0007669"/>
    <property type="project" value="InterPro"/>
</dbReference>
<evidence type="ECO:0000313" key="3">
    <source>
        <dbReference type="Proteomes" id="UP000319257"/>
    </source>
</evidence>
<dbReference type="GO" id="GO:0003824">
    <property type="term" value="F:catalytic activity"/>
    <property type="evidence" value="ECO:0007669"/>
    <property type="project" value="InterPro"/>
</dbReference>
<protein>
    <recommendedName>
        <fullName evidence="4">Purine nucleoside permease</fullName>
    </recommendedName>
</protein>
<proteinExistence type="inferred from homology"/>
<reference evidence="2 3" key="1">
    <citation type="submission" date="2019-06" db="EMBL/GenBank/DDBJ databases">
        <title>Draft genome sequence of the filamentous fungus Phialemoniopsis curvata isolated from diesel fuel.</title>
        <authorList>
            <person name="Varaljay V.A."/>
            <person name="Lyon W.J."/>
            <person name="Crouch A.L."/>
            <person name="Drake C.E."/>
            <person name="Hollomon J.M."/>
            <person name="Nadeau L.J."/>
            <person name="Nunn H.S."/>
            <person name="Stevenson B.S."/>
            <person name="Bojanowski C.L."/>
            <person name="Crookes-Goodson W.J."/>
        </authorList>
    </citation>
    <scope>NUCLEOTIDE SEQUENCE [LARGE SCALE GENOMIC DNA]</scope>
    <source>
        <strain evidence="2 3">D216</strain>
    </source>
</reference>
<keyword evidence="3" id="KW-1185">Reference proteome</keyword>
<keyword evidence="1" id="KW-0813">Transport</keyword>
<dbReference type="OrthoDB" id="2331083at2759"/>
<accession>A0A507B337</accession>
<comment type="function">
    <text evidence="1">Nucleoside permease that transports adenosine and guanosine.</text>
</comment>
<gene>
    <name evidence="2" type="ORF">E0L32_007688</name>
</gene>
<dbReference type="Pfam" id="PF06516">
    <property type="entry name" value="NUP"/>
    <property type="match status" value="1"/>
</dbReference>
<evidence type="ECO:0000313" key="2">
    <source>
        <dbReference type="EMBL" id="TPX11709.1"/>
    </source>
</evidence>
<evidence type="ECO:0008006" key="4">
    <source>
        <dbReference type="Google" id="ProtNLM"/>
    </source>
</evidence>
<dbReference type="AlphaFoldDB" id="A0A507B337"/>
<comment type="caution">
    <text evidence="2">The sequence shown here is derived from an EMBL/GenBank/DDBJ whole genome shotgun (WGS) entry which is preliminary data.</text>
</comment>
<dbReference type="PIRSF" id="PIRSF013171">
    <property type="entry name" value="Pur_nuclsid_perm"/>
    <property type="match status" value="1"/>
</dbReference>
<sequence length="375" mass="40862">MVRAIVPDHLRSSSRIDPADGHMMRPKVFIIAMVKPLPLFKPEAANWLSKDSEVSFTRTVPLLGLSRAYDTIHCTEDGSVCLMTAGTGLINAALSVSALTSSSRFDLSKSYFILSGIAGVNPRVSTIGAVTFAKFAIQVDTQMEWDGRDIPSSWSTGYVPMGAPSPESFPRYIHGTEVFELNDDLRQIVMSFARNADLEDSEEAAKYRAKYPGAADDMYRAATSKPCVTEGDVLSSNVFWHSYRLSEAMAHVAKVYTSGQANYVMTAQEDSAILAALLRAALQHKVDFSRIILMRSGSNFDREPPGSELPELPFVLDHGGLQPSLRNLYLSGVRVIEGILKGWTTTFERGVAATNYFGDVLGSLGGLPDFGPCNS</sequence>
<dbReference type="PANTHER" id="PTHR38643:SF1">
    <property type="entry name" value="PURINE NUCLEOSIDE PERMEASE C285.05-RELATED"/>
    <property type="match status" value="1"/>
</dbReference>
<evidence type="ECO:0000256" key="1">
    <source>
        <dbReference type="PIRNR" id="PIRNR013171"/>
    </source>
</evidence>
<dbReference type="InterPro" id="IPR035994">
    <property type="entry name" value="Nucleoside_phosphorylase_sf"/>
</dbReference>
<organism evidence="2 3">
    <name type="scientific">Thyridium curvatum</name>
    <dbReference type="NCBI Taxonomy" id="1093900"/>
    <lineage>
        <taxon>Eukaryota</taxon>
        <taxon>Fungi</taxon>
        <taxon>Dikarya</taxon>
        <taxon>Ascomycota</taxon>
        <taxon>Pezizomycotina</taxon>
        <taxon>Sordariomycetes</taxon>
        <taxon>Sordariomycetidae</taxon>
        <taxon>Thyridiales</taxon>
        <taxon>Thyridiaceae</taxon>
        <taxon>Thyridium</taxon>
    </lineage>
</organism>
<dbReference type="InParanoid" id="A0A507B337"/>
<dbReference type="GO" id="GO:0005783">
    <property type="term" value="C:endoplasmic reticulum"/>
    <property type="evidence" value="ECO:0007669"/>
    <property type="project" value="TreeGrafter"/>
</dbReference>
<dbReference type="EMBL" id="SKBQ01000047">
    <property type="protein sequence ID" value="TPX11709.1"/>
    <property type="molecule type" value="Genomic_DNA"/>
</dbReference>
<dbReference type="GO" id="GO:0055085">
    <property type="term" value="P:transmembrane transport"/>
    <property type="evidence" value="ECO:0007669"/>
    <property type="project" value="InterPro"/>
</dbReference>
<dbReference type="Gene3D" id="3.40.50.1580">
    <property type="entry name" value="Nucleoside phosphorylase domain"/>
    <property type="match status" value="1"/>
</dbReference>